<evidence type="ECO:0000256" key="2">
    <source>
        <dbReference type="ARBA" id="ARBA00023015"/>
    </source>
</evidence>
<dbReference type="GO" id="GO:0000977">
    <property type="term" value="F:RNA polymerase II transcription regulatory region sequence-specific DNA binding"/>
    <property type="evidence" value="ECO:0007669"/>
    <property type="project" value="TreeGrafter"/>
</dbReference>
<dbReference type="AlphaFoldDB" id="A0A067QZC7"/>
<keyword evidence="10" id="KW-1185">Reference proteome</keyword>
<proteinExistence type="predicted"/>
<accession>A0A067QZC7</accession>
<dbReference type="InterPro" id="IPR052470">
    <property type="entry name" value="ER_Stress-Reg_TF"/>
</dbReference>
<evidence type="ECO:0000313" key="10">
    <source>
        <dbReference type="Proteomes" id="UP000027135"/>
    </source>
</evidence>
<dbReference type="PROSITE" id="PS50217">
    <property type="entry name" value="BZIP"/>
    <property type="match status" value="1"/>
</dbReference>
<dbReference type="GO" id="GO:0005634">
    <property type="term" value="C:nucleus"/>
    <property type="evidence" value="ECO:0007669"/>
    <property type="project" value="TreeGrafter"/>
</dbReference>
<reference evidence="9 10" key="1">
    <citation type="journal article" date="2014" name="Nat. Commun.">
        <title>Molecular traces of alternative social organization in a termite genome.</title>
        <authorList>
            <person name="Terrapon N."/>
            <person name="Li C."/>
            <person name="Robertson H.M."/>
            <person name="Ji L."/>
            <person name="Meng X."/>
            <person name="Booth W."/>
            <person name="Chen Z."/>
            <person name="Childers C.P."/>
            <person name="Glastad K.M."/>
            <person name="Gokhale K."/>
            <person name="Gowin J."/>
            <person name="Gronenberg W."/>
            <person name="Hermansen R.A."/>
            <person name="Hu H."/>
            <person name="Hunt B.G."/>
            <person name="Huylmans A.K."/>
            <person name="Khalil S.M."/>
            <person name="Mitchell R.D."/>
            <person name="Munoz-Torres M.C."/>
            <person name="Mustard J.A."/>
            <person name="Pan H."/>
            <person name="Reese J.T."/>
            <person name="Scharf M.E."/>
            <person name="Sun F."/>
            <person name="Vogel H."/>
            <person name="Xiao J."/>
            <person name="Yang W."/>
            <person name="Yang Z."/>
            <person name="Yang Z."/>
            <person name="Zhou J."/>
            <person name="Zhu J."/>
            <person name="Brent C.S."/>
            <person name="Elsik C.G."/>
            <person name="Goodisman M.A."/>
            <person name="Liberles D.A."/>
            <person name="Roe R.M."/>
            <person name="Vargo E.L."/>
            <person name="Vilcinskas A."/>
            <person name="Wang J."/>
            <person name="Bornberg-Bauer E."/>
            <person name="Korb J."/>
            <person name="Zhang G."/>
            <person name="Liebig J."/>
        </authorList>
    </citation>
    <scope>NUCLEOTIDE SEQUENCE [LARGE SCALE GENOMIC DNA]</scope>
    <source>
        <tissue evidence="9">Whole organism</tissue>
    </source>
</reference>
<keyword evidence="4" id="KW-0804">Transcription</keyword>
<dbReference type="Gene3D" id="1.20.5.170">
    <property type="match status" value="1"/>
</dbReference>
<keyword evidence="7" id="KW-0175">Coiled coil</keyword>
<dbReference type="EMBL" id="KK852817">
    <property type="protein sequence ID" value="KDR15776.1"/>
    <property type="molecule type" value="Genomic_DNA"/>
</dbReference>
<dbReference type="STRING" id="136037.A0A067QZC7"/>
<dbReference type="SUPFAM" id="SSF57959">
    <property type="entry name" value="Leucine zipper domain"/>
    <property type="match status" value="1"/>
</dbReference>
<name>A0A067QZC7_ZOONE</name>
<dbReference type="InterPro" id="IPR004827">
    <property type="entry name" value="bZIP"/>
</dbReference>
<gene>
    <name evidence="9" type="ORF">L798_10320</name>
</gene>
<keyword evidence="3" id="KW-0238">DNA-binding</keyword>
<dbReference type="GO" id="GO:0000981">
    <property type="term" value="F:DNA-binding transcription factor activity, RNA polymerase II-specific"/>
    <property type="evidence" value="ECO:0007669"/>
    <property type="project" value="TreeGrafter"/>
</dbReference>
<keyword evidence="1" id="KW-0832">Ubl conjugation</keyword>
<feature type="coiled-coil region" evidence="7">
    <location>
        <begin position="22"/>
        <end position="84"/>
    </location>
</feature>
<organism evidence="9 10">
    <name type="scientific">Zootermopsis nevadensis</name>
    <name type="common">Dampwood termite</name>
    <dbReference type="NCBI Taxonomy" id="136037"/>
    <lineage>
        <taxon>Eukaryota</taxon>
        <taxon>Metazoa</taxon>
        <taxon>Ecdysozoa</taxon>
        <taxon>Arthropoda</taxon>
        <taxon>Hexapoda</taxon>
        <taxon>Insecta</taxon>
        <taxon>Pterygota</taxon>
        <taxon>Neoptera</taxon>
        <taxon>Polyneoptera</taxon>
        <taxon>Dictyoptera</taxon>
        <taxon>Blattodea</taxon>
        <taxon>Blattoidea</taxon>
        <taxon>Termitoidae</taxon>
        <taxon>Termopsidae</taxon>
        <taxon>Zootermopsis</taxon>
    </lineage>
</organism>
<evidence type="ECO:0000313" key="9">
    <source>
        <dbReference type="EMBL" id="KDR15776.1"/>
    </source>
</evidence>
<evidence type="ECO:0000256" key="3">
    <source>
        <dbReference type="ARBA" id="ARBA00023125"/>
    </source>
</evidence>
<protein>
    <recommendedName>
        <fullName evidence="6">X-box-binding protein 1</fullName>
    </recommendedName>
</protein>
<evidence type="ECO:0000259" key="8">
    <source>
        <dbReference type="PROSITE" id="PS50217"/>
    </source>
</evidence>
<keyword evidence="2" id="KW-0805">Transcription regulation</keyword>
<dbReference type="eggNOG" id="KOG4005">
    <property type="taxonomic scope" value="Eukaryota"/>
</dbReference>
<evidence type="ECO:0000256" key="1">
    <source>
        <dbReference type="ARBA" id="ARBA00022843"/>
    </source>
</evidence>
<sequence>RKRRLDHLSLEQKLQRKKLKNRVAAQTSRDRKKARLDDLEAEVKALREKNEALTLHCHNLQLEKMQLATENQDLRQKLSSHECNHQTHDVCCSTQFEPAEFSMDPLLQGQALQWALGPVLQVLTVYRILLYCHLSQISSIILMEMYVCLTWMNWHRVYSEMLQKKWMQSTDKPVQSYKMVGSSPKGMETSRELITSSPVLKCSEQCKTSSASIPNIEDSSVCLVPNQKDTCDSSSESVFGTYNESTHTITIVVPCEDVCVEDAVQEVVTSDTVSVVPAPMLHTTLCKEESVENPVSPCSIRTLDSLSPAPSSPHLYDNTESSMKVEPPLSDCGYESLDSPQNEISGTELELMDIWSESFSHLFPTLM</sequence>
<dbReference type="PANTHER" id="PTHR46542">
    <property type="entry name" value="X-BOX BINDING PROTEIN 1"/>
    <property type="match status" value="1"/>
</dbReference>
<feature type="non-terminal residue" evidence="9">
    <location>
        <position position="1"/>
    </location>
</feature>
<keyword evidence="5" id="KW-0539">Nucleus</keyword>
<evidence type="ECO:0000256" key="4">
    <source>
        <dbReference type="ARBA" id="ARBA00023163"/>
    </source>
</evidence>
<dbReference type="InterPro" id="IPR046347">
    <property type="entry name" value="bZIP_sf"/>
</dbReference>
<dbReference type="FunCoup" id="A0A067QZC7">
    <property type="interactions" value="335"/>
</dbReference>
<dbReference type="PROSITE" id="PS00036">
    <property type="entry name" value="BZIP_BASIC"/>
    <property type="match status" value="1"/>
</dbReference>
<dbReference type="PANTHER" id="PTHR46542:SF1">
    <property type="entry name" value="X-BOX BINDING PROTEIN 1"/>
    <property type="match status" value="1"/>
</dbReference>
<evidence type="ECO:0000256" key="5">
    <source>
        <dbReference type="ARBA" id="ARBA00023242"/>
    </source>
</evidence>
<dbReference type="SMART" id="SM00338">
    <property type="entry name" value="BRLZ"/>
    <property type="match status" value="1"/>
</dbReference>
<evidence type="ECO:0000256" key="6">
    <source>
        <dbReference type="ARBA" id="ARBA00040165"/>
    </source>
</evidence>
<dbReference type="CDD" id="cd14691">
    <property type="entry name" value="bZIP_XBP1"/>
    <property type="match status" value="1"/>
</dbReference>
<feature type="domain" description="BZIP" evidence="8">
    <location>
        <begin position="11"/>
        <end position="74"/>
    </location>
</feature>
<evidence type="ECO:0000256" key="7">
    <source>
        <dbReference type="SAM" id="Coils"/>
    </source>
</evidence>
<dbReference type="Pfam" id="PF00170">
    <property type="entry name" value="bZIP_1"/>
    <property type="match status" value="1"/>
</dbReference>
<dbReference type="Proteomes" id="UP000027135">
    <property type="component" value="Unassembled WGS sequence"/>
</dbReference>
<dbReference type="InParanoid" id="A0A067QZC7"/>